<evidence type="ECO:0000259" key="1">
    <source>
        <dbReference type="PROSITE" id="PS50075"/>
    </source>
</evidence>
<sequence>MSGGATCAEYGQHVDAPADAYLFGAKTGKMAMAAFGFRFARMPRTLMARMLKSKKSASPKKSAGATKCPELLQNRINVTNRPLSQLTGETTLDDLTVDLLMATEVLNDIRTVLGLTIDLTSILFFPNIQAMTAYVDGQLGLGVGG</sequence>
<comment type="caution">
    <text evidence="2">The sequence shown here is derived from an EMBL/GenBank/DDBJ whole genome shotgun (WGS) entry which is preliminary data.</text>
</comment>
<name>A0AAW0QE63_9PEZI</name>
<keyword evidence="3" id="KW-1185">Reference proteome</keyword>
<dbReference type="Pfam" id="PF00550">
    <property type="entry name" value="PP-binding"/>
    <property type="match status" value="1"/>
</dbReference>
<feature type="domain" description="Carrier" evidence="1">
    <location>
        <begin position="62"/>
        <end position="139"/>
    </location>
</feature>
<dbReference type="EMBL" id="JAQQWP010000009">
    <property type="protein sequence ID" value="KAK8100539.1"/>
    <property type="molecule type" value="Genomic_DNA"/>
</dbReference>
<dbReference type="Proteomes" id="UP001392437">
    <property type="component" value="Unassembled WGS sequence"/>
</dbReference>
<proteinExistence type="predicted"/>
<dbReference type="PROSITE" id="PS50075">
    <property type="entry name" value="CARRIER"/>
    <property type="match status" value="1"/>
</dbReference>
<dbReference type="Gene3D" id="1.10.1200.10">
    <property type="entry name" value="ACP-like"/>
    <property type="match status" value="1"/>
</dbReference>
<dbReference type="AlphaFoldDB" id="A0AAW0QE63"/>
<organism evidence="2 3">
    <name type="scientific">Apiospora kogelbergensis</name>
    <dbReference type="NCBI Taxonomy" id="1337665"/>
    <lineage>
        <taxon>Eukaryota</taxon>
        <taxon>Fungi</taxon>
        <taxon>Dikarya</taxon>
        <taxon>Ascomycota</taxon>
        <taxon>Pezizomycotina</taxon>
        <taxon>Sordariomycetes</taxon>
        <taxon>Xylariomycetidae</taxon>
        <taxon>Amphisphaeriales</taxon>
        <taxon>Apiosporaceae</taxon>
        <taxon>Apiospora</taxon>
    </lineage>
</organism>
<accession>A0AAW0QE63</accession>
<evidence type="ECO:0000313" key="2">
    <source>
        <dbReference type="EMBL" id="KAK8100539.1"/>
    </source>
</evidence>
<reference evidence="2 3" key="1">
    <citation type="submission" date="2023-01" db="EMBL/GenBank/DDBJ databases">
        <title>Analysis of 21 Apiospora genomes using comparative genomics revels a genus with tremendous synthesis potential of carbohydrate active enzymes and secondary metabolites.</title>
        <authorList>
            <person name="Sorensen T."/>
        </authorList>
    </citation>
    <scope>NUCLEOTIDE SEQUENCE [LARGE SCALE GENOMIC DNA]</scope>
    <source>
        <strain evidence="2 3">CBS 117206</strain>
    </source>
</reference>
<dbReference type="InterPro" id="IPR009081">
    <property type="entry name" value="PP-bd_ACP"/>
</dbReference>
<dbReference type="InterPro" id="IPR036736">
    <property type="entry name" value="ACP-like_sf"/>
</dbReference>
<protein>
    <recommendedName>
        <fullName evidence="1">Carrier domain-containing protein</fullName>
    </recommendedName>
</protein>
<dbReference type="SUPFAM" id="SSF47336">
    <property type="entry name" value="ACP-like"/>
    <property type="match status" value="1"/>
</dbReference>
<evidence type="ECO:0000313" key="3">
    <source>
        <dbReference type="Proteomes" id="UP001392437"/>
    </source>
</evidence>
<gene>
    <name evidence="2" type="ORF">PG999_010913</name>
</gene>